<sequence>MSGYILIENKNNILNESWLKNVTNDLSDIDSDHFRRVISIVSSLFLDEISCFGESLFDHGINTVNILTAINADKSTRLASLLSSLPYNVISNLLKDKYMSNLFGSDIVNLIKGSLSLSKIGIATRSLSYKFNASNAQKEMKRKMLLAMAVDLRIILIRLSSRLQTLRWCSYSHKDVYKEFAQETIDLYSPLANRLGVWQIKWEIEDLSFRILYSNEYKKIASLLEKRREERELFISKYIKDISYALIRAGIKGEVSGRPKHIYSIWNKMQTKDMDFFSLSDLSAVRVIVNDIKNCYEVLGVIHEIWEPITEEFNDYISCPKTNGYQSLHTVVRESNGSLLEIQIRTYEMHQFAEHGLAAHWFYKESSHNSGIIQKTTIYDKKLSVLRQLLTWGSEAIDIRNAKIYVMTPKAKVIELPCDSTAVDFAYHLHTELGHCCRGARIDGQIVPLQTKLHTGQTVEIISIKSGGPSRDWLNSQLGFLASNRAKIKVRMWFNSIDLQRRINYGQNLVEKELSKVGKKTINLEHLAHSLGFIKAEDLYISVAKDEFSLRNITNFFNKSIDNIVHSLKIDIPIEDRKKNVDRDRKETSGILISGVNNLLTKVALCCRPVPQDVISGFITRGRGVSIHRTNCYSFSLLKSRNNDRVVDANWDCKDDFFYQTDIIVEACDRNGLLSDLSESISKMRLNITGISNYSKDKLSHIIFTVEINRVDVIQRIINSLSRVSGVLFVSRKE</sequence>
<dbReference type="FunFam" id="3.30.460.10:FF:000001">
    <property type="entry name" value="GTP pyrophosphokinase RelA"/>
    <property type="match status" value="1"/>
</dbReference>
<dbReference type="Gene3D" id="3.30.70.260">
    <property type="match status" value="1"/>
</dbReference>
<dbReference type="Pfam" id="PF13291">
    <property type="entry name" value="ACT_4"/>
    <property type="match status" value="1"/>
</dbReference>
<accession>M1L2P2</accession>
<dbReference type="InterPro" id="IPR004095">
    <property type="entry name" value="TGS"/>
</dbReference>
<dbReference type="InterPro" id="IPR004811">
    <property type="entry name" value="RelA/Spo_fam"/>
</dbReference>
<evidence type="ECO:0000259" key="7">
    <source>
        <dbReference type="PROSITE" id="PS51880"/>
    </source>
</evidence>
<dbReference type="Proteomes" id="UP000011547">
    <property type="component" value="Chromosome"/>
</dbReference>
<dbReference type="InterPro" id="IPR033655">
    <property type="entry name" value="TGS_RelA/SpoT"/>
</dbReference>
<dbReference type="InterPro" id="IPR043519">
    <property type="entry name" value="NT_sf"/>
</dbReference>
<dbReference type="InterPro" id="IPR045865">
    <property type="entry name" value="ACT-like_dom_sf"/>
</dbReference>
<dbReference type="Gene3D" id="1.10.3210.10">
    <property type="entry name" value="Hypothetical protein af1432"/>
    <property type="match status" value="1"/>
</dbReference>
<dbReference type="PROSITE" id="PS51671">
    <property type="entry name" value="ACT"/>
    <property type="match status" value="1"/>
</dbReference>
<dbReference type="GO" id="GO:0008893">
    <property type="term" value="F:guanosine-3',5'-bis(diphosphate) 3'-diphosphatase activity"/>
    <property type="evidence" value="ECO:0007669"/>
    <property type="project" value="TreeGrafter"/>
</dbReference>
<dbReference type="Pfam" id="PF02824">
    <property type="entry name" value="TGS"/>
    <property type="match status" value="1"/>
</dbReference>
<dbReference type="NCBIfam" id="TIGR00691">
    <property type="entry name" value="spoT_relA"/>
    <property type="match status" value="1"/>
</dbReference>
<feature type="domain" description="ACT" evidence="6">
    <location>
        <begin position="662"/>
        <end position="734"/>
    </location>
</feature>
<evidence type="ECO:0000259" key="6">
    <source>
        <dbReference type="PROSITE" id="PS51671"/>
    </source>
</evidence>
<dbReference type="PANTHER" id="PTHR21262:SF31">
    <property type="entry name" value="GTP PYROPHOSPHOKINASE"/>
    <property type="match status" value="1"/>
</dbReference>
<evidence type="ECO:0000256" key="3">
    <source>
        <dbReference type="ARBA" id="ARBA00032407"/>
    </source>
</evidence>
<dbReference type="STRING" id="1208919.CDSE_0757"/>
<evidence type="ECO:0000256" key="1">
    <source>
        <dbReference type="ARBA" id="ARBA00019852"/>
    </source>
</evidence>
<organism evidence="8 9">
    <name type="scientific">Candidatus Kinetoplastidibacterium desouzai TCC079E</name>
    <dbReference type="NCBI Taxonomy" id="1208919"/>
    <lineage>
        <taxon>Bacteria</taxon>
        <taxon>Pseudomonadati</taxon>
        <taxon>Pseudomonadota</taxon>
        <taxon>Betaproteobacteria</taxon>
        <taxon>Candidatus Kinetoplastidibacterium</taxon>
    </lineage>
</organism>
<keyword evidence="9" id="KW-1185">Reference proteome</keyword>
<dbReference type="Pfam" id="PF04607">
    <property type="entry name" value="RelA_SpoT"/>
    <property type="match status" value="1"/>
</dbReference>
<dbReference type="PANTHER" id="PTHR21262">
    <property type="entry name" value="GUANOSINE-3',5'-BIS DIPHOSPHATE 3'-PYROPHOSPHOHYDROLASE"/>
    <property type="match status" value="1"/>
</dbReference>
<dbReference type="EMBL" id="CP003803">
    <property type="protein sequence ID" value="AGF47023.1"/>
    <property type="molecule type" value="Genomic_DNA"/>
</dbReference>
<comment type="similarity">
    <text evidence="5">Belongs to the relA/spoT family.</text>
</comment>
<dbReference type="OrthoDB" id="9805041at2"/>
<evidence type="ECO:0000256" key="5">
    <source>
        <dbReference type="RuleBase" id="RU003847"/>
    </source>
</evidence>
<evidence type="ECO:0000256" key="4">
    <source>
        <dbReference type="ARBA" id="ARBA00033308"/>
    </source>
</evidence>
<dbReference type="PROSITE" id="PS51880">
    <property type="entry name" value="TGS"/>
    <property type="match status" value="1"/>
</dbReference>
<dbReference type="HOGENOM" id="CLU_012300_3_0_4"/>
<dbReference type="Gene3D" id="3.10.20.30">
    <property type="match status" value="1"/>
</dbReference>
<dbReference type="InterPro" id="IPR007685">
    <property type="entry name" value="RelA_SpoT"/>
</dbReference>
<dbReference type="CDD" id="cd04876">
    <property type="entry name" value="ACT_RelA-SpoT"/>
    <property type="match status" value="1"/>
</dbReference>
<dbReference type="FunFam" id="3.10.20.30:FF:000002">
    <property type="entry name" value="GTP pyrophosphokinase (RelA/SpoT)"/>
    <property type="match status" value="1"/>
</dbReference>
<dbReference type="Gene3D" id="3.30.460.10">
    <property type="entry name" value="Beta Polymerase, domain 2"/>
    <property type="match status" value="1"/>
</dbReference>
<evidence type="ECO:0000256" key="2">
    <source>
        <dbReference type="ARBA" id="ARBA00029754"/>
    </source>
</evidence>
<dbReference type="SUPFAM" id="SSF81271">
    <property type="entry name" value="TGS-like"/>
    <property type="match status" value="1"/>
</dbReference>
<dbReference type="AlphaFoldDB" id="M1L2P2"/>
<dbReference type="CDD" id="cd01668">
    <property type="entry name" value="TGS_RSH"/>
    <property type="match status" value="1"/>
</dbReference>
<reference evidence="8 9" key="1">
    <citation type="journal article" date="2013" name="Genome Biol. Evol.">
        <title>Genome evolution and phylogenomic analysis of candidatus kinetoplastibacterium, the betaproteobacterial endosymbionts of strigomonas and angomonas.</title>
        <authorList>
            <person name="Alves J.M."/>
            <person name="Serrano M.G."/>
            <person name="Maia da Silva F."/>
            <person name="Voegtly L.J."/>
            <person name="Matveyev A.V."/>
            <person name="Teixeira M.M."/>
            <person name="Camargo E.P."/>
            <person name="Buck G.A."/>
        </authorList>
    </citation>
    <scope>NUCLEOTIDE SEQUENCE [LARGE SCALE GENOMIC DNA]</scope>
    <source>
        <strain evidence="8 9">TCC079E</strain>
    </source>
</reference>
<keyword evidence="8" id="KW-0808">Transferase</keyword>
<feature type="domain" description="TGS" evidence="7">
    <location>
        <begin position="402"/>
        <end position="463"/>
    </location>
</feature>
<dbReference type="SUPFAM" id="SSF55021">
    <property type="entry name" value="ACT-like"/>
    <property type="match status" value="1"/>
</dbReference>
<dbReference type="GO" id="GO:0042594">
    <property type="term" value="P:response to starvation"/>
    <property type="evidence" value="ECO:0007669"/>
    <property type="project" value="TreeGrafter"/>
</dbReference>
<dbReference type="GO" id="GO:0005886">
    <property type="term" value="C:plasma membrane"/>
    <property type="evidence" value="ECO:0007669"/>
    <property type="project" value="TreeGrafter"/>
</dbReference>
<dbReference type="InterPro" id="IPR012676">
    <property type="entry name" value="TGS-like"/>
</dbReference>
<dbReference type="PATRIC" id="fig|1208919.3.peg.463"/>
<dbReference type="GO" id="GO:0016301">
    <property type="term" value="F:kinase activity"/>
    <property type="evidence" value="ECO:0007669"/>
    <property type="project" value="UniProtKB-KW"/>
</dbReference>
<dbReference type="Pfam" id="PF13328">
    <property type="entry name" value="HD_4"/>
    <property type="match status" value="1"/>
</dbReference>
<dbReference type="GO" id="GO:0008728">
    <property type="term" value="F:GTP diphosphokinase activity"/>
    <property type="evidence" value="ECO:0007669"/>
    <property type="project" value="TreeGrafter"/>
</dbReference>
<protein>
    <recommendedName>
        <fullName evidence="1">GTP pyrophosphokinase</fullName>
    </recommendedName>
    <alternativeName>
        <fullName evidence="3">(p)ppGpp synthase</fullName>
    </alternativeName>
    <alternativeName>
        <fullName evidence="2">ATP:GTP 3'-pyrophosphotransferase</fullName>
    </alternativeName>
    <alternativeName>
        <fullName evidence="4">ppGpp synthase I</fullName>
    </alternativeName>
</protein>
<evidence type="ECO:0000313" key="9">
    <source>
        <dbReference type="Proteomes" id="UP000011547"/>
    </source>
</evidence>
<dbReference type="KEGG" id="kde:CDSE_0757"/>
<gene>
    <name evidence="8" type="ORF">CDSE_0757</name>
</gene>
<dbReference type="CDD" id="cd05399">
    <property type="entry name" value="NT_Rel-Spo_like"/>
    <property type="match status" value="1"/>
</dbReference>
<proteinExistence type="inferred from homology"/>
<dbReference type="SMART" id="SM00954">
    <property type="entry name" value="RelA_SpoT"/>
    <property type="match status" value="1"/>
</dbReference>
<dbReference type="RefSeq" id="WP_015396434.1">
    <property type="nucleotide sequence ID" value="NC_020294.1"/>
</dbReference>
<dbReference type="SUPFAM" id="SSF109604">
    <property type="entry name" value="HD-domain/PDEase-like"/>
    <property type="match status" value="1"/>
</dbReference>
<dbReference type="InterPro" id="IPR012675">
    <property type="entry name" value="Beta-grasp_dom_sf"/>
</dbReference>
<dbReference type="InterPro" id="IPR002912">
    <property type="entry name" value="ACT_dom"/>
</dbReference>
<dbReference type="eggNOG" id="COG0317">
    <property type="taxonomic scope" value="Bacteria"/>
</dbReference>
<dbReference type="GO" id="GO:0015949">
    <property type="term" value="P:nucleobase-containing small molecule interconversion"/>
    <property type="evidence" value="ECO:0007669"/>
    <property type="project" value="UniProtKB-ARBA"/>
</dbReference>
<name>M1L2P2_9PROT</name>
<evidence type="ECO:0000313" key="8">
    <source>
        <dbReference type="EMBL" id="AGF47023.1"/>
    </source>
</evidence>
<dbReference type="GO" id="GO:0015969">
    <property type="term" value="P:guanosine tetraphosphate metabolic process"/>
    <property type="evidence" value="ECO:0007669"/>
    <property type="project" value="InterPro"/>
</dbReference>
<keyword evidence="8" id="KW-0418">Kinase</keyword>
<comment type="function">
    <text evidence="5">In eubacteria ppGpp (guanosine 3'-diphosphate 5'-diphosphate) is a mediator of the stringent response that coordinates a variety of cellular activities in response to changes in nutritional abundance.</text>
</comment>
<dbReference type="SUPFAM" id="SSF81301">
    <property type="entry name" value="Nucleotidyltransferase"/>
    <property type="match status" value="1"/>
</dbReference>